<dbReference type="InterPro" id="IPR051915">
    <property type="entry name" value="Cellulose_Degrad_GH3"/>
</dbReference>
<dbReference type="EMBL" id="SNRY01000003">
    <property type="protein sequence ID" value="KAA6352381.1"/>
    <property type="molecule type" value="Genomic_DNA"/>
</dbReference>
<keyword evidence="6 8" id="KW-0326">Glycosidase</keyword>
<dbReference type="InterPro" id="IPR002772">
    <property type="entry name" value="Glyco_hydro_3_C"/>
</dbReference>
<dbReference type="EC" id="3.2.1.21" evidence="3"/>
<evidence type="ECO:0000259" key="7">
    <source>
        <dbReference type="SMART" id="SM01217"/>
    </source>
</evidence>
<dbReference type="SMR" id="A0A5J4T3V5"/>
<reference evidence="8" key="1">
    <citation type="submission" date="2019-03" db="EMBL/GenBank/DDBJ databases">
        <title>Single cell metagenomics reveals metabolic interactions within the superorganism composed of flagellate Streblomastix strix and complex community of Bacteroidetes bacteria on its surface.</title>
        <authorList>
            <person name="Treitli S.C."/>
            <person name="Kolisko M."/>
            <person name="Husnik F."/>
            <person name="Keeling P."/>
            <person name="Hampl V."/>
        </authorList>
    </citation>
    <scope>NUCLEOTIDE SEQUENCE</scope>
    <source>
        <strain evidence="8">STM</strain>
    </source>
</reference>
<dbReference type="GO" id="GO:0008422">
    <property type="term" value="F:beta-glucosidase activity"/>
    <property type="evidence" value="ECO:0007669"/>
    <property type="project" value="UniProtKB-EC"/>
</dbReference>
<comment type="caution">
    <text evidence="8">The sequence shown here is derived from an EMBL/GenBank/DDBJ whole genome shotgun (WGS) entry which is preliminary data.</text>
</comment>
<proteinExistence type="inferred from homology"/>
<dbReference type="Gene3D" id="3.20.20.300">
    <property type="entry name" value="Glycoside hydrolase, family 3, N-terminal domain"/>
    <property type="match status" value="1"/>
</dbReference>
<name>A0A5J4T3V5_9ZZZZ</name>
<evidence type="ECO:0000313" key="8">
    <source>
        <dbReference type="EMBL" id="KAA6352381.1"/>
    </source>
</evidence>
<dbReference type="PANTHER" id="PTHR30620">
    <property type="entry name" value="PERIPLASMIC BETA-GLUCOSIDASE-RELATED"/>
    <property type="match status" value="1"/>
</dbReference>
<dbReference type="Pfam" id="PF01915">
    <property type="entry name" value="Glyco_hydro_3_C"/>
    <property type="match status" value="1"/>
</dbReference>
<dbReference type="AlphaFoldDB" id="A0A5J4T3V5"/>
<dbReference type="Pfam" id="PF14310">
    <property type="entry name" value="Fn3-like"/>
    <property type="match status" value="1"/>
</dbReference>
<comment type="catalytic activity">
    <reaction evidence="1">
        <text>Hydrolysis of terminal, non-reducing beta-D-glucosyl residues with release of beta-D-glucose.</text>
        <dbReference type="EC" id="3.2.1.21"/>
    </reaction>
</comment>
<evidence type="ECO:0000256" key="3">
    <source>
        <dbReference type="ARBA" id="ARBA00012744"/>
    </source>
</evidence>
<dbReference type="PANTHER" id="PTHR30620:SF16">
    <property type="entry name" value="LYSOSOMAL BETA GLUCOSIDASE"/>
    <property type="match status" value="1"/>
</dbReference>
<dbReference type="SUPFAM" id="SSF51445">
    <property type="entry name" value="(Trans)glycosidases"/>
    <property type="match status" value="1"/>
</dbReference>
<dbReference type="InterPro" id="IPR001764">
    <property type="entry name" value="Glyco_hydro_3_N"/>
</dbReference>
<dbReference type="FunFam" id="3.20.20.300:FF:000005">
    <property type="entry name" value="Periplasmic beta-glucosidase"/>
    <property type="match status" value="1"/>
</dbReference>
<dbReference type="InterPro" id="IPR017853">
    <property type="entry name" value="GH"/>
</dbReference>
<organism evidence="8">
    <name type="scientific">termite gut metagenome</name>
    <dbReference type="NCBI Taxonomy" id="433724"/>
    <lineage>
        <taxon>unclassified sequences</taxon>
        <taxon>metagenomes</taxon>
        <taxon>organismal metagenomes</taxon>
    </lineage>
</organism>
<evidence type="ECO:0000256" key="4">
    <source>
        <dbReference type="ARBA" id="ARBA00022729"/>
    </source>
</evidence>
<sequence>MKKLLLTTILLGVIFYSCNSGSSWQSYSKDKAIEQKVDSVLALMTLDEKIAQTTQFTSNGEIITGPASKSDVAKYLREGTIGSVFNTVTVKNNKTIQDAAMQNSRLKIPVLIGFDVIHGFSTIFPMPLAEACSWDLELMRKTARIAAEEASSVGIHWTFAPMVDIARDARWGRVMEGSGEDACLGSLIAKARIKGFQGDDWQNLKENNTILACAKHFVAYGAAEAGRDYNVADISERTLYETYLPPFKAAKDAGVATYMAAFNEIAGIPCTGNKFLLTDLLHHDWQFGGFVVSDHTAVKELIAHGVAKGEKESVALAINSGIDMDMADGLYIGNLKKAVEDGLVSEKTIDNSVRRILEMKFLLGLFDDPYKYLDEEREKSTLMKPEFLEIAKEAVRKSVVLLKNDNSYFPIDKNKAQTVALIGPMIKNRNSLNGEWAGRGRRNESVSLFDGLVEKYKDSEVKFVYAAGCDLTTDSKAGFAQALSVARQADIVLVAMGEDFNLSGEAASRTDIKLPGVQQELLKEIKKYKKIGLVLFNGRPLDLSWEAANVDAIIEAWYPGTMAGHGVADIIAGDCNPSAKLAISFPRNIGQVPIYYNHKNTGRPVDPANPKADYRSFYLDADNSPLYPFGYGLSYTSFTISNIKLDKNSLSKGNKITITANISNIGNFDGEEIAQLYIRDITASVTRPVKELKGFKKVSLKQGETKQITFVISDKDLAFYDVNMKYITEPGSFKLWVAASAADETNEADFTLK</sequence>
<dbReference type="SUPFAM" id="SSF52279">
    <property type="entry name" value="Beta-D-glucan exohydrolase, C-terminal domain"/>
    <property type="match status" value="1"/>
</dbReference>
<dbReference type="PROSITE" id="PS51257">
    <property type="entry name" value="PROKAR_LIPOPROTEIN"/>
    <property type="match status" value="1"/>
</dbReference>
<dbReference type="Pfam" id="PF00933">
    <property type="entry name" value="Glyco_hydro_3"/>
    <property type="match status" value="1"/>
</dbReference>
<feature type="domain" description="Fibronectin type III-like" evidence="7">
    <location>
        <begin position="672"/>
        <end position="741"/>
    </location>
</feature>
<gene>
    <name evidence="8" type="ORF">EZS27_000331</name>
</gene>
<evidence type="ECO:0000256" key="2">
    <source>
        <dbReference type="ARBA" id="ARBA00005336"/>
    </source>
</evidence>
<dbReference type="InterPro" id="IPR026891">
    <property type="entry name" value="Fn3-like"/>
</dbReference>
<accession>A0A5J4T3V5</accession>
<protein>
    <recommendedName>
        <fullName evidence="3">beta-glucosidase</fullName>
        <ecNumber evidence="3">3.2.1.21</ecNumber>
    </recommendedName>
</protein>
<evidence type="ECO:0000256" key="6">
    <source>
        <dbReference type="ARBA" id="ARBA00023295"/>
    </source>
</evidence>
<evidence type="ECO:0000256" key="5">
    <source>
        <dbReference type="ARBA" id="ARBA00022801"/>
    </source>
</evidence>
<dbReference type="Gene3D" id="3.40.50.1700">
    <property type="entry name" value="Glycoside hydrolase family 3 C-terminal domain"/>
    <property type="match status" value="1"/>
</dbReference>
<dbReference type="Gene3D" id="2.60.40.10">
    <property type="entry name" value="Immunoglobulins"/>
    <property type="match status" value="1"/>
</dbReference>
<dbReference type="GO" id="GO:0009251">
    <property type="term" value="P:glucan catabolic process"/>
    <property type="evidence" value="ECO:0007669"/>
    <property type="project" value="TreeGrafter"/>
</dbReference>
<dbReference type="InterPro" id="IPR036962">
    <property type="entry name" value="Glyco_hydro_3_N_sf"/>
</dbReference>
<dbReference type="PRINTS" id="PR00133">
    <property type="entry name" value="GLHYDRLASE3"/>
</dbReference>
<comment type="similarity">
    <text evidence="2">Belongs to the glycosyl hydrolase 3 family.</text>
</comment>
<dbReference type="InterPro" id="IPR036881">
    <property type="entry name" value="Glyco_hydro_3_C_sf"/>
</dbReference>
<keyword evidence="5 8" id="KW-0378">Hydrolase</keyword>
<dbReference type="SMART" id="SM01217">
    <property type="entry name" value="Fn3_like"/>
    <property type="match status" value="1"/>
</dbReference>
<dbReference type="FunFam" id="2.60.40.10:FF:000495">
    <property type="entry name" value="Periplasmic beta-glucosidase"/>
    <property type="match status" value="1"/>
</dbReference>
<evidence type="ECO:0000256" key="1">
    <source>
        <dbReference type="ARBA" id="ARBA00000448"/>
    </source>
</evidence>
<dbReference type="InterPro" id="IPR013783">
    <property type="entry name" value="Ig-like_fold"/>
</dbReference>
<keyword evidence="4" id="KW-0732">Signal</keyword>